<sequence>MRKTELLEIIHNGENSGVEFKRDDIRPEQLAKEIVALANLKGGYILLGVEDDGTVTGIKRPDTQEWVLNVFRDKVHPHIIPFYEEIQLDEGGKVAIITLSPGIAKPYVLRHNGREDVYIRMGDRSELASREQQVRLFESGGMLHVETLPVAGTSIDSLDLDRLNFYLASIIEDPEVPTNQDQWIERLLGLGLMAEDGLGNKVCSIAGLVCFGIRPRQYLPQAGLRVMAFTGGDKEYQARLDTVLDGPLVGRWRMANKRRELVDQGIIEQFSAAILPFISCEDDDIDENMHRGKEFFYPMQAVRETVINALAHRDWSRSVDIEVSGYADRLEIISPGALQNSMTIAKMIAGQRSPRNPLIMEILRDYGYVDARGMGIRTKVIPLMRQHNGVEPIFEANEDYLKTTLPRGNSQVKKSGADLRAGQGTE</sequence>
<accession>A0AAU8LWE0</accession>
<dbReference type="PANTHER" id="PTHR30595:SF6">
    <property type="entry name" value="SCHLAFEN ALBA-2 DOMAIN-CONTAINING PROTEIN"/>
    <property type="match status" value="1"/>
</dbReference>
<proteinExistence type="predicted"/>
<dbReference type="EMBL" id="CP159373">
    <property type="protein sequence ID" value="XCN73534.1"/>
    <property type="molecule type" value="Genomic_DNA"/>
</dbReference>
<dbReference type="InterPro" id="IPR038461">
    <property type="entry name" value="Schlafen_AlbA_2_dom_sf"/>
</dbReference>
<gene>
    <name evidence="3" type="ORF">Q3M24_01930</name>
</gene>
<organism evidence="3">
    <name type="scientific">Candidatus Electrothrix aestuarii</name>
    <dbReference type="NCBI Taxonomy" id="3062594"/>
    <lineage>
        <taxon>Bacteria</taxon>
        <taxon>Pseudomonadati</taxon>
        <taxon>Thermodesulfobacteriota</taxon>
        <taxon>Desulfobulbia</taxon>
        <taxon>Desulfobulbales</taxon>
        <taxon>Desulfobulbaceae</taxon>
        <taxon>Candidatus Electrothrix</taxon>
    </lineage>
</organism>
<dbReference type="PANTHER" id="PTHR30595">
    <property type="entry name" value="GLPR-RELATED TRANSCRIPTIONAL REPRESSOR"/>
    <property type="match status" value="1"/>
</dbReference>
<evidence type="ECO:0000256" key="1">
    <source>
        <dbReference type="SAM" id="MobiDB-lite"/>
    </source>
</evidence>
<protein>
    <submittedName>
        <fullName evidence="3">RNA-binding domain-containing protein</fullName>
    </submittedName>
</protein>
<evidence type="ECO:0000259" key="2">
    <source>
        <dbReference type="Pfam" id="PF04326"/>
    </source>
</evidence>
<dbReference type="Gene3D" id="3.30.950.30">
    <property type="entry name" value="Schlafen, AAA domain"/>
    <property type="match status" value="1"/>
</dbReference>
<dbReference type="Pfam" id="PF13749">
    <property type="entry name" value="HATPase_c_4"/>
    <property type="match status" value="1"/>
</dbReference>
<dbReference type="InterPro" id="IPR007421">
    <property type="entry name" value="Schlafen_AlbA_2_dom"/>
</dbReference>
<feature type="domain" description="Schlafen AlbA-2" evidence="2">
    <location>
        <begin position="14"/>
        <end position="128"/>
    </location>
</feature>
<feature type="region of interest" description="Disordered" evidence="1">
    <location>
        <begin position="406"/>
        <end position="426"/>
    </location>
</feature>
<reference evidence="3" key="1">
    <citation type="journal article" date="2024" name="Syst. Appl. Microbiol.">
        <title>First single-strain enrichments of Electrothrix cable bacteria, description of E. aestuarii sp. nov. and E. rattekaaiensis sp. nov., and proposal of a cable bacteria taxonomy following the rules of the SeqCode.</title>
        <authorList>
            <person name="Plum-Jensen L.E."/>
            <person name="Schramm A."/>
            <person name="Marshall I.P.G."/>
        </authorList>
    </citation>
    <scope>NUCLEOTIDE SEQUENCE</scope>
    <source>
        <strain evidence="3">Rat1</strain>
    </source>
</reference>
<dbReference type="KEGG" id="eaj:Q3M24_01930"/>
<name>A0AAU8LWE0_9BACT</name>
<dbReference type="Gene3D" id="3.30.565.60">
    <property type="match status" value="1"/>
</dbReference>
<dbReference type="Pfam" id="PF04326">
    <property type="entry name" value="SLFN_AlbA_2"/>
    <property type="match status" value="1"/>
</dbReference>
<reference evidence="3" key="2">
    <citation type="submission" date="2024-06" db="EMBL/GenBank/DDBJ databases">
        <authorList>
            <person name="Plum-Jensen L.E."/>
            <person name="Schramm A."/>
            <person name="Marshall I.P.G."/>
        </authorList>
    </citation>
    <scope>NUCLEOTIDE SEQUENCE</scope>
    <source>
        <strain evidence="3">Rat1</strain>
    </source>
</reference>
<dbReference type="InterPro" id="IPR038475">
    <property type="entry name" value="RecG_C_sf"/>
</dbReference>
<evidence type="ECO:0000313" key="3">
    <source>
        <dbReference type="EMBL" id="XCN73534.1"/>
    </source>
</evidence>
<dbReference type="AlphaFoldDB" id="A0AAU8LWE0"/>